<comment type="caution">
    <text evidence="2">The sequence shown here is derived from an EMBL/GenBank/DDBJ whole genome shotgun (WGS) entry which is preliminary data.</text>
</comment>
<reference evidence="2 3" key="1">
    <citation type="submission" date="2019-01" db="EMBL/GenBank/DDBJ databases">
        <title>Sequencing the genomes of 1000 actinobacteria strains.</title>
        <authorList>
            <person name="Klenk H.-P."/>
        </authorList>
    </citation>
    <scope>NUCLEOTIDE SEQUENCE [LARGE SCALE GENOMIC DNA]</scope>
    <source>
        <strain evidence="2 3">DSM 43925</strain>
    </source>
</reference>
<proteinExistence type="predicted"/>
<sequence>MRLHKSRYVPLAAFALCIAAAGCGEVNQTIDKAQACLEAPKIVSELGGQIAQLTNDPQAMDKALDDAAAKLNDVADKAANTTIKEASDDFAKTLSGITVKDANDAVDAAQKVTTEGAAYVEKVTKACTG</sequence>
<evidence type="ECO:0000256" key="1">
    <source>
        <dbReference type="SAM" id="SignalP"/>
    </source>
</evidence>
<organism evidence="2 3">
    <name type="scientific">Nonomuraea polychroma</name>
    <dbReference type="NCBI Taxonomy" id="46176"/>
    <lineage>
        <taxon>Bacteria</taxon>
        <taxon>Bacillati</taxon>
        <taxon>Actinomycetota</taxon>
        <taxon>Actinomycetes</taxon>
        <taxon>Streptosporangiales</taxon>
        <taxon>Streptosporangiaceae</taxon>
        <taxon>Nonomuraea</taxon>
    </lineage>
</organism>
<evidence type="ECO:0008006" key="4">
    <source>
        <dbReference type="Google" id="ProtNLM"/>
    </source>
</evidence>
<keyword evidence="3" id="KW-1185">Reference proteome</keyword>
<dbReference type="PROSITE" id="PS51257">
    <property type="entry name" value="PROKAR_LIPOPROTEIN"/>
    <property type="match status" value="1"/>
</dbReference>
<protein>
    <recommendedName>
        <fullName evidence="4">Lipoprotein</fullName>
    </recommendedName>
</protein>
<evidence type="ECO:0000313" key="2">
    <source>
        <dbReference type="EMBL" id="RVX42964.1"/>
    </source>
</evidence>
<name>A0A438MB64_9ACTN</name>
<keyword evidence="1" id="KW-0732">Signal</keyword>
<gene>
    <name evidence="2" type="ORF">EDD27_5630</name>
</gene>
<dbReference type="EMBL" id="SAUN01000001">
    <property type="protein sequence ID" value="RVX42964.1"/>
    <property type="molecule type" value="Genomic_DNA"/>
</dbReference>
<dbReference type="Proteomes" id="UP000284824">
    <property type="component" value="Unassembled WGS sequence"/>
</dbReference>
<dbReference type="AlphaFoldDB" id="A0A438MB64"/>
<dbReference type="OrthoDB" id="3539337at2"/>
<accession>A0A438MB64</accession>
<evidence type="ECO:0000313" key="3">
    <source>
        <dbReference type="Proteomes" id="UP000284824"/>
    </source>
</evidence>
<dbReference type="RefSeq" id="WP_127934968.1">
    <property type="nucleotide sequence ID" value="NZ_SAUN01000001.1"/>
</dbReference>
<feature type="signal peptide" evidence="1">
    <location>
        <begin position="1"/>
        <end position="21"/>
    </location>
</feature>
<feature type="chain" id="PRO_5039488539" description="Lipoprotein" evidence="1">
    <location>
        <begin position="22"/>
        <end position="129"/>
    </location>
</feature>